<keyword evidence="2" id="KW-1185">Reference proteome</keyword>
<evidence type="ECO:0000313" key="2">
    <source>
        <dbReference type="Proteomes" id="UP000233551"/>
    </source>
</evidence>
<dbReference type="EMBL" id="PGOL01001841">
    <property type="protein sequence ID" value="PKI53745.1"/>
    <property type="molecule type" value="Genomic_DNA"/>
</dbReference>
<accession>A0A2I0JBZ0</accession>
<organism evidence="1 2">
    <name type="scientific">Punica granatum</name>
    <name type="common">Pomegranate</name>
    <dbReference type="NCBI Taxonomy" id="22663"/>
    <lineage>
        <taxon>Eukaryota</taxon>
        <taxon>Viridiplantae</taxon>
        <taxon>Streptophyta</taxon>
        <taxon>Embryophyta</taxon>
        <taxon>Tracheophyta</taxon>
        <taxon>Spermatophyta</taxon>
        <taxon>Magnoliopsida</taxon>
        <taxon>eudicotyledons</taxon>
        <taxon>Gunneridae</taxon>
        <taxon>Pentapetalae</taxon>
        <taxon>rosids</taxon>
        <taxon>malvids</taxon>
        <taxon>Myrtales</taxon>
        <taxon>Lythraceae</taxon>
        <taxon>Punica</taxon>
    </lineage>
</organism>
<protein>
    <submittedName>
        <fullName evidence="1">Uncharacterized protein</fullName>
    </submittedName>
</protein>
<dbReference type="AlphaFoldDB" id="A0A2I0JBZ0"/>
<gene>
    <name evidence="1" type="ORF">CRG98_025875</name>
</gene>
<proteinExistence type="predicted"/>
<reference evidence="1 2" key="1">
    <citation type="submission" date="2017-11" db="EMBL/GenBank/DDBJ databases">
        <title>De-novo sequencing of pomegranate (Punica granatum L.) genome.</title>
        <authorList>
            <person name="Akparov Z."/>
            <person name="Amiraslanov A."/>
            <person name="Hajiyeva S."/>
            <person name="Abbasov M."/>
            <person name="Kaur K."/>
            <person name="Hamwieh A."/>
            <person name="Solovyev V."/>
            <person name="Salamov A."/>
            <person name="Braich B."/>
            <person name="Kosarev P."/>
            <person name="Mahmoud A."/>
            <person name="Hajiyev E."/>
            <person name="Babayeva S."/>
            <person name="Izzatullayeva V."/>
            <person name="Mammadov A."/>
            <person name="Mammadov A."/>
            <person name="Sharifova S."/>
            <person name="Ojaghi J."/>
            <person name="Eynullazada K."/>
            <person name="Bayramov B."/>
            <person name="Abdulazimova A."/>
            <person name="Shahmuradov I."/>
        </authorList>
    </citation>
    <scope>NUCLEOTIDE SEQUENCE [LARGE SCALE GENOMIC DNA]</scope>
    <source>
        <strain evidence="2">cv. AG2017</strain>
        <tissue evidence="1">Leaf</tissue>
    </source>
</reference>
<name>A0A2I0JBZ0_PUNGR</name>
<evidence type="ECO:0000313" key="1">
    <source>
        <dbReference type="EMBL" id="PKI53745.1"/>
    </source>
</evidence>
<comment type="caution">
    <text evidence="1">The sequence shown here is derived from an EMBL/GenBank/DDBJ whole genome shotgun (WGS) entry which is preliminary data.</text>
</comment>
<dbReference type="Proteomes" id="UP000233551">
    <property type="component" value="Unassembled WGS sequence"/>
</dbReference>
<sequence>MARPRFDQNWTEISIRVTNTTALGHHFEKEQPEALHRGLRRTGLICVVITKFFTGRSDSDSRSLGIHRHSSLKLELLITRHGRPLAVTKPP</sequence>